<proteinExistence type="predicted"/>
<keyword evidence="5" id="KW-1185">Reference proteome</keyword>
<feature type="domain" description="Response regulatory" evidence="3">
    <location>
        <begin position="146"/>
        <end position="259"/>
    </location>
</feature>
<name>A0A1M7ZQX1_9HYPH</name>
<evidence type="ECO:0000313" key="5">
    <source>
        <dbReference type="Proteomes" id="UP000186406"/>
    </source>
</evidence>
<dbReference type="InterPro" id="IPR011006">
    <property type="entry name" value="CheY-like_superfamily"/>
</dbReference>
<organism evidence="4 5">
    <name type="scientific">Pseudoxanthobacter soli DSM 19599</name>
    <dbReference type="NCBI Taxonomy" id="1123029"/>
    <lineage>
        <taxon>Bacteria</taxon>
        <taxon>Pseudomonadati</taxon>
        <taxon>Pseudomonadota</taxon>
        <taxon>Alphaproteobacteria</taxon>
        <taxon>Hyphomicrobiales</taxon>
        <taxon>Segnochrobactraceae</taxon>
        <taxon>Pseudoxanthobacter</taxon>
    </lineage>
</organism>
<dbReference type="EMBL" id="FRXO01000012">
    <property type="protein sequence ID" value="SHO67285.1"/>
    <property type="molecule type" value="Genomic_DNA"/>
</dbReference>
<sequence>MPITAWVAPQLPYLRRYARALTGNWQSGDAYVAALLEALIAEPEMLDRTLEPKVAVFRAFSRIYNSLPINIMATPPAGLAEEDDAGAVADRRLSAIAPVPRQAFLLTALEGLSVEEASAVLDIDEADCSALIDDASREIAEQVATGILIIEDEPIIALDLEALMEGLGHHIVGNARTHTEAVAIARSERPGLVLADIRLADGSSGLDAVNEILQSFDVPVVFITAYPESLLTGERPEPSFLIAKPFREEMVKAVVSQALFFGTAASRIAVES</sequence>
<dbReference type="InterPro" id="IPR014605">
    <property type="entry name" value="Sig_resp-reg_PhyR"/>
</dbReference>
<dbReference type="PANTHER" id="PTHR44591">
    <property type="entry name" value="STRESS RESPONSE REGULATOR PROTEIN 1"/>
    <property type="match status" value="1"/>
</dbReference>
<feature type="modified residue" description="4-aspartylphosphate" evidence="2">
    <location>
        <position position="196"/>
    </location>
</feature>
<keyword evidence="1 2" id="KW-0597">Phosphoprotein</keyword>
<dbReference type="Gene3D" id="1.10.10.10">
    <property type="entry name" value="Winged helix-like DNA-binding domain superfamily/Winged helix DNA-binding domain"/>
    <property type="match status" value="1"/>
</dbReference>
<dbReference type="SMART" id="SM00448">
    <property type="entry name" value="REC"/>
    <property type="match status" value="1"/>
</dbReference>
<dbReference type="NCBIfam" id="NF006623">
    <property type="entry name" value="PRK09191.1"/>
    <property type="match status" value="1"/>
</dbReference>
<dbReference type="STRING" id="1123029.SAMN02745172_03961"/>
<dbReference type="Pfam" id="PF22029">
    <property type="entry name" value="PhyR_sigma2"/>
    <property type="match status" value="1"/>
</dbReference>
<dbReference type="InterPro" id="IPR053866">
    <property type="entry name" value="PhyR_sigma2"/>
</dbReference>
<dbReference type="Gene3D" id="3.40.50.2300">
    <property type="match status" value="1"/>
</dbReference>
<dbReference type="Gene3D" id="1.10.1740.10">
    <property type="match status" value="1"/>
</dbReference>
<dbReference type="AlphaFoldDB" id="A0A1M7ZQX1"/>
<evidence type="ECO:0000256" key="2">
    <source>
        <dbReference type="PROSITE-ProRule" id="PRU00169"/>
    </source>
</evidence>
<dbReference type="PIRSF" id="PIRSF036400">
    <property type="entry name" value="RR_Ctr_UCP036400"/>
    <property type="match status" value="1"/>
</dbReference>
<dbReference type="RefSeq" id="WP_073631931.1">
    <property type="nucleotide sequence ID" value="NZ_FRXO01000012.1"/>
</dbReference>
<evidence type="ECO:0000259" key="3">
    <source>
        <dbReference type="PROSITE" id="PS50110"/>
    </source>
</evidence>
<protein>
    <submittedName>
        <fullName evidence="4">Response regulator receiver domain-containing protein</fullName>
    </submittedName>
</protein>
<dbReference type="Pfam" id="PF00072">
    <property type="entry name" value="Response_reg"/>
    <property type="match status" value="1"/>
</dbReference>
<dbReference type="PROSITE" id="PS50110">
    <property type="entry name" value="RESPONSE_REGULATORY"/>
    <property type="match status" value="1"/>
</dbReference>
<accession>A0A1M7ZQX1</accession>
<evidence type="ECO:0000256" key="1">
    <source>
        <dbReference type="ARBA" id="ARBA00022553"/>
    </source>
</evidence>
<dbReference type="Proteomes" id="UP000186406">
    <property type="component" value="Unassembled WGS sequence"/>
</dbReference>
<dbReference type="CDD" id="cd17540">
    <property type="entry name" value="REC_PhyR"/>
    <property type="match status" value="1"/>
</dbReference>
<dbReference type="InterPro" id="IPR001789">
    <property type="entry name" value="Sig_transdc_resp-reg_receiver"/>
</dbReference>
<dbReference type="GO" id="GO:0000160">
    <property type="term" value="P:phosphorelay signal transduction system"/>
    <property type="evidence" value="ECO:0007669"/>
    <property type="project" value="InterPro"/>
</dbReference>
<reference evidence="4 5" key="1">
    <citation type="submission" date="2016-12" db="EMBL/GenBank/DDBJ databases">
        <authorList>
            <person name="Song W.-J."/>
            <person name="Kurnit D.M."/>
        </authorList>
    </citation>
    <scope>NUCLEOTIDE SEQUENCE [LARGE SCALE GENOMIC DNA]</scope>
    <source>
        <strain evidence="4 5">DSM 19599</strain>
    </source>
</reference>
<dbReference type="InterPro" id="IPR053867">
    <property type="entry name" value="PhyR_sigma4"/>
</dbReference>
<dbReference type="Pfam" id="PF22233">
    <property type="entry name" value="PhyR_sigma-like"/>
    <property type="match status" value="1"/>
</dbReference>
<dbReference type="PANTHER" id="PTHR44591:SF20">
    <property type="entry name" value="PROTEIN PILH"/>
    <property type="match status" value="1"/>
</dbReference>
<dbReference type="OrthoDB" id="9786101at2"/>
<evidence type="ECO:0000313" key="4">
    <source>
        <dbReference type="EMBL" id="SHO67285.1"/>
    </source>
</evidence>
<gene>
    <name evidence="4" type="ORF">SAMN02745172_03961</name>
</gene>
<dbReference type="InterPro" id="IPR050595">
    <property type="entry name" value="Bact_response_regulator"/>
</dbReference>
<dbReference type="SUPFAM" id="SSF52172">
    <property type="entry name" value="CheY-like"/>
    <property type="match status" value="1"/>
</dbReference>
<dbReference type="InterPro" id="IPR036388">
    <property type="entry name" value="WH-like_DNA-bd_sf"/>
</dbReference>